<dbReference type="InterPro" id="IPR036770">
    <property type="entry name" value="Ankyrin_rpt-contain_sf"/>
</dbReference>
<name>A0A6J8E2H3_MYTCO</name>
<dbReference type="Pfam" id="PF12796">
    <property type="entry name" value="Ank_2"/>
    <property type="match status" value="1"/>
</dbReference>
<evidence type="ECO:0000256" key="1">
    <source>
        <dbReference type="SAM" id="MobiDB-lite"/>
    </source>
</evidence>
<dbReference type="AlphaFoldDB" id="A0A6J8E2H3"/>
<evidence type="ECO:0000313" key="3">
    <source>
        <dbReference type="Proteomes" id="UP000507470"/>
    </source>
</evidence>
<dbReference type="Proteomes" id="UP000507470">
    <property type="component" value="Unassembled WGS sequence"/>
</dbReference>
<accession>A0A6J8E2H3</accession>
<sequence>MEDEEQEKLFHHIQNGNIRKLTNFFNEDTDINIDFDDVSGKTLLMCAVCYDGKDDIRTHMVRTLLRHGCEVNRQDIYGRTALMYSCMDTGSEDVTRLLTKKGNCDPNIQDNNLNTALMHAVLASNHAAVYILVTSSATRSTINLDIQNDQGLTSLELAIKLKMGECCKVLVQNGCVDMKHTKDLKGLRILLGKEIDYNGREHSFVRNEFQTLSLPKSSGRSSTSSTLSSSSSPRRCSNPTPDLVRQTASNSFAEDTPRSARSDYSTINRTHQTYDISWVGSPRKLRRALTPLFKDNARIVEDEEDQDIFRYRTRLPSIPSGKRLCTVHSASDLTTQ</sequence>
<gene>
    <name evidence="2" type="ORF">MCOR_46119</name>
</gene>
<feature type="compositionally biased region" description="Low complexity" evidence="1">
    <location>
        <begin position="214"/>
        <end position="241"/>
    </location>
</feature>
<dbReference type="EMBL" id="CACVKT020008128">
    <property type="protein sequence ID" value="CAC5413201.1"/>
    <property type="molecule type" value="Genomic_DNA"/>
</dbReference>
<dbReference type="SMART" id="SM00248">
    <property type="entry name" value="ANK"/>
    <property type="match status" value="4"/>
</dbReference>
<dbReference type="PANTHER" id="PTHR24184:SF11">
    <property type="entry name" value="ANKYRIN REPEAT AND SOCS BOX CONTAINING 3"/>
    <property type="match status" value="1"/>
</dbReference>
<reference evidence="2 3" key="1">
    <citation type="submission" date="2020-06" db="EMBL/GenBank/DDBJ databases">
        <authorList>
            <person name="Li R."/>
            <person name="Bekaert M."/>
        </authorList>
    </citation>
    <scope>NUCLEOTIDE SEQUENCE [LARGE SCALE GENOMIC DNA]</scope>
    <source>
        <strain evidence="3">wild</strain>
    </source>
</reference>
<organism evidence="2 3">
    <name type="scientific">Mytilus coruscus</name>
    <name type="common">Sea mussel</name>
    <dbReference type="NCBI Taxonomy" id="42192"/>
    <lineage>
        <taxon>Eukaryota</taxon>
        <taxon>Metazoa</taxon>
        <taxon>Spiralia</taxon>
        <taxon>Lophotrochozoa</taxon>
        <taxon>Mollusca</taxon>
        <taxon>Bivalvia</taxon>
        <taxon>Autobranchia</taxon>
        <taxon>Pteriomorphia</taxon>
        <taxon>Mytilida</taxon>
        <taxon>Mytiloidea</taxon>
        <taxon>Mytilidae</taxon>
        <taxon>Mytilinae</taxon>
        <taxon>Mytilus</taxon>
    </lineage>
</organism>
<keyword evidence="3" id="KW-1185">Reference proteome</keyword>
<feature type="region of interest" description="Disordered" evidence="1">
    <location>
        <begin position="214"/>
        <end position="266"/>
    </location>
</feature>
<evidence type="ECO:0000313" key="2">
    <source>
        <dbReference type="EMBL" id="CAC5413201.1"/>
    </source>
</evidence>
<dbReference type="InterPro" id="IPR002110">
    <property type="entry name" value="Ankyrin_rpt"/>
</dbReference>
<proteinExistence type="predicted"/>
<dbReference type="SUPFAM" id="SSF48403">
    <property type="entry name" value="Ankyrin repeat"/>
    <property type="match status" value="1"/>
</dbReference>
<dbReference type="Gene3D" id="1.25.40.20">
    <property type="entry name" value="Ankyrin repeat-containing domain"/>
    <property type="match status" value="1"/>
</dbReference>
<dbReference type="PANTHER" id="PTHR24184">
    <property type="entry name" value="SI:CH211-189E2.2"/>
    <property type="match status" value="1"/>
</dbReference>
<protein>
    <submittedName>
        <fullName evidence="2">Uncharacterized protein</fullName>
    </submittedName>
</protein>
<dbReference type="OrthoDB" id="5406014at2759"/>